<proteinExistence type="predicted"/>
<dbReference type="Proteomes" id="UP000286954">
    <property type="component" value="Chromosome"/>
</dbReference>
<dbReference type="OrthoDB" id="7631666at2"/>
<dbReference type="RefSeq" id="WP_127568956.1">
    <property type="nucleotide sequence ID" value="NZ_BMFB01000004.1"/>
</dbReference>
<reference evidence="1 2" key="1">
    <citation type="submission" date="2016-12" db="EMBL/GenBank/DDBJ databases">
        <title>The genome of dimorphic prosthecate Glycocaulis alkaliphilus 6b-8t, isolated from crude oil dictates its adaptability in petroleum environments.</title>
        <authorList>
            <person name="Wu X.-L."/>
            <person name="Geng S."/>
        </authorList>
    </citation>
    <scope>NUCLEOTIDE SEQUENCE [LARGE SCALE GENOMIC DNA]</scope>
    <source>
        <strain evidence="1 2">6B-8</strain>
    </source>
</reference>
<gene>
    <name evidence="1" type="ORF">X907_2787</name>
</gene>
<sequence length="99" mass="10498">MSRRPFLSRTHRARAERARQNASGDPGGTMRLAVLVALVLVALAVAAGFRGEETARGVGGLVARLGPLAEPRLFGASILELLAIIAVIGVCALILWRKR</sequence>
<dbReference type="EMBL" id="CP018911">
    <property type="protein sequence ID" value="AZU05296.1"/>
    <property type="molecule type" value="Genomic_DNA"/>
</dbReference>
<keyword evidence="2" id="KW-1185">Reference proteome</keyword>
<dbReference type="AlphaFoldDB" id="A0A3T0EDC1"/>
<evidence type="ECO:0000313" key="2">
    <source>
        <dbReference type="Proteomes" id="UP000286954"/>
    </source>
</evidence>
<name>A0A3T0EDC1_9PROT</name>
<accession>A0A3T0EDC1</accession>
<evidence type="ECO:0000313" key="1">
    <source>
        <dbReference type="EMBL" id="AZU05296.1"/>
    </source>
</evidence>
<protein>
    <submittedName>
        <fullName evidence="1">Uncharacterized protein</fullName>
    </submittedName>
</protein>
<organism evidence="1 2">
    <name type="scientific">Glycocaulis alkaliphilus</name>
    <dbReference type="NCBI Taxonomy" id="1434191"/>
    <lineage>
        <taxon>Bacteria</taxon>
        <taxon>Pseudomonadati</taxon>
        <taxon>Pseudomonadota</taxon>
        <taxon>Alphaproteobacteria</taxon>
        <taxon>Maricaulales</taxon>
        <taxon>Maricaulaceae</taxon>
        <taxon>Glycocaulis</taxon>
    </lineage>
</organism>
<dbReference type="KEGG" id="gak:X907_2787"/>